<proteinExistence type="predicted"/>
<dbReference type="EMBL" id="HACM01012577">
    <property type="protein sequence ID" value="CRZ13019.1"/>
    <property type="molecule type" value="Transcribed_RNA"/>
</dbReference>
<sequence>KLTDIIRRVQISEFSQDALLELNRFRLSHPFVDIESYLANLNDDVRQYINRNLSPITNMIGAEGPAAFPQKVTSFQARLKKLQTRATSADPPLGTRTLVSGTAMPSAPVES</sequence>
<protein>
    <submittedName>
        <fullName evidence="2">Uncharacterized protein</fullName>
    </submittedName>
</protein>
<accession>A0A0H5RW86</accession>
<organism evidence="2">
    <name type="scientific">Spongospora subterranea</name>
    <dbReference type="NCBI Taxonomy" id="70186"/>
    <lineage>
        <taxon>Eukaryota</taxon>
        <taxon>Sar</taxon>
        <taxon>Rhizaria</taxon>
        <taxon>Endomyxa</taxon>
        <taxon>Phytomyxea</taxon>
        <taxon>Plasmodiophorida</taxon>
        <taxon>Plasmodiophoridae</taxon>
        <taxon>Spongospora</taxon>
    </lineage>
</organism>
<feature type="non-terminal residue" evidence="2">
    <location>
        <position position="1"/>
    </location>
</feature>
<evidence type="ECO:0000256" key="1">
    <source>
        <dbReference type="SAM" id="MobiDB-lite"/>
    </source>
</evidence>
<name>A0A0H5RW86_9EUKA</name>
<evidence type="ECO:0000313" key="2">
    <source>
        <dbReference type="EMBL" id="CRZ13019.1"/>
    </source>
</evidence>
<feature type="region of interest" description="Disordered" evidence="1">
    <location>
        <begin position="84"/>
        <end position="111"/>
    </location>
</feature>
<feature type="non-terminal residue" evidence="2">
    <location>
        <position position="111"/>
    </location>
</feature>
<dbReference type="AlphaFoldDB" id="A0A0H5RW86"/>
<reference evidence="2" key="1">
    <citation type="submission" date="2015-04" db="EMBL/GenBank/DDBJ databases">
        <title>The genome sequence of the plant pathogenic Rhizarian Plasmodiophora brassicae reveals insights in its biotrophic life cycle and the origin of chitin synthesis.</title>
        <authorList>
            <person name="Schwelm A."/>
            <person name="Fogelqvist J."/>
            <person name="Knaust A."/>
            <person name="Julke S."/>
            <person name="Lilja T."/>
            <person name="Dhandapani V."/>
            <person name="Bonilla-Rosso G."/>
            <person name="Karlsson M."/>
            <person name="Shevchenko A."/>
            <person name="Choi S.R."/>
            <person name="Kim H.G."/>
            <person name="Park J.Y."/>
            <person name="Lim Y.P."/>
            <person name="Ludwig-Muller J."/>
            <person name="Dixelius C."/>
        </authorList>
    </citation>
    <scope>NUCLEOTIDE SEQUENCE</scope>
    <source>
        <tissue evidence="2">Potato root galls</tissue>
    </source>
</reference>